<reference evidence="3" key="2">
    <citation type="submission" date="2020-09" db="EMBL/GenBank/DDBJ databases">
        <authorList>
            <person name="Sun Q."/>
            <person name="Zhou Y."/>
        </authorList>
    </citation>
    <scope>NUCLEOTIDE SEQUENCE</scope>
    <source>
        <strain evidence="3">CGMCC 1.15478</strain>
    </source>
</reference>
<dbReference type="PROSITE" id="PS00383">
    <property type="entry name" value="TYR_PHOSPHATASE_1"/>
    <property type="match status" value="1"/>
</dbReference>
<dbReference type="PANTHER" id="PTHR31126:SF1">
    <property type="entry name" value="TYROSINE SPECIFIC PROTEIN PHOSPHATASES DOMAIN-CONTAINING PROTEIN"/>
    <property type="match status" value="1"/>
</dbReference>
<dbReference type="InterPro" id="IPR016130">
    <property type="entry name" value="Tyr_Pase_AS"/>
</dbReference>
<evidence type="ECO:0000313" key="3">
    <source>
        <dbReference type="EMBL" id="GGC68238.1"/>
    </source>
</evidence>
<keyword evidence="4" id="KW-1185">Reference proteome</keyword>
<gene>
    <name evidence="3" type="ORF">GCM10011410_21210</name>
</gene>
<dbReference type="Pfam" id="PF13350">
    <property type="entry name" value="Y_phosphatase3"/>
    <property type="match status" value="1"/>
</dbReference>
<protein>
    <submittedName>
        <fullName evidence="3">Phosphatase</fullName>
    </submittedName>
</protein>
<evidence type="ECO:0000256" key="1">
    <source>
        <dbReference type="ARBA" id="ARBA00009580"/>
    </source>
</evidence>
<dbReference type="Gene3D" id="3.90.190.10">
    <property type="entry name" value="Protein tyrosine phosphatase superfamily"/>
    <property type="match status" value="1"/>
</dbReference>
<comment type="caution">
    <text evidence="3">The sequence shown here is derived from an EMBL/GenBank/DDBJ whole genome shotgun (WGS) entry which is preliminary data.</text>
</comment>
<dbReference type="PANTHER" id="PTHR31126">
    <property type="entry name" value="TYROSINE-PROTEIN PHOSPHATASE"/>
    <property type="match status" value="1"/>
</dbReference>
<dbReference type="SUPFAM" id="SSF52799">
    <property type="entry name" value="(Phosphotyrosine protein) phosphatases II"/>
    <property type="match status" value="1"/>
</dbReference>
<evidence type="ECO:0000313" key="4">
    <source>
        <dbReference type="Proteomes" id="UP000641514"/>
    </source>
</evidence>
<dbReference type="EMBL" id="BMJH01000002">
    <property type="protein sequence ID" value="GGC68238.1"/>
    <property type="molecule type" value="Genomic_DNA"/>
</dbReference>
<proteinExistence type="inferred from homology"/>
<reference evidence="3" key="1">
    <citation type="journal article" date="2014" name="Int. J. Syst. Evol. Microbiol.">
        <title>Complete genome sequence of Corynebacterium casei LMG S-19264T (=DSM 44701T), isolated from a smear-ripened cheese.</title>
        <authorList>
            <consortium name="US DOE Joint Genome Institute (JGI-PGF)"/>
            <person name="Walter F."/>
            <person name="Albersmeier A."/>
            <person name="Kalinowski J."/>
            <person name="Ruckert C."/>
        </authorList>
    </citation>
    <scope>NUCLEOTIDE SEQUENCE</scope>
    <source>
        <strain evidence="3">CGMCC 1.15478</strain>
    </source>
</reference>
<dbReference type="AlphaFoldDB" id="A0A916UDU6"/>
<dbReference type="Proteomes" id="UP000641514">
    <property type="component" value="Unassembled WGS sequence"/>
</dbReference>
<dbReference type="InterPro" id="IPR000387">
    <property type="entry name" value="Tyr_Pase_dom"/>
</dbReference>
<organism evidence="3 4">
    <name type="scientific">Hoyosella rhizosphaerae</name>
    <dbReference type="NCBI Taxonomy" id="1755582"/>
    <lineage>
        <taxon>Bacteria</taxon>
        <taxon>Bacillati</taxon>
        <taxon>Actinomycetota</taxon>
        <taxon>Actinomycetes</taxon>
        <taxon>Mycobacteriales</taxon>
        <taxon>Hoyosellaceae</taxon>
        <taxon>Hoyosella</taxon>
    </lineage>
</organism>
<dbReference type="InterPro" id="IPR026893">
    <property type="entry name" value="Tyr/Ser_Pase_IphP-type"/>
</dbReference>
<evidence type="ECO:0000259" key="2">
    <source>
        <dbReference type="PROSITE" id="PS50056"/>
    </source>
</evidence>
<comment type="similarity">
    <text evidence="1">Belongs to the protein-tyrosine phosphatase family.</text>
</comment>
<dbReference type="PROSITE" id="PS50056">
    <property type="entry name" value="TYR_PHOSPHATASE_2"/>
    <property type="match status" value="1"/>
</dbReference>
<dbReference type="GO" id="GO:0004721">
    <property type="term" value="F:phosphoprotein phosphatase activity"/>
    <property type="evidence" value="ECO:0007669"/>
    <property type="project" value="InterPro"/>
</dbReference>
<feature type="domain" description="Tyrosine specific protein phosphatases" evidence="2">
    <location>
        <begin position="100"/>
        <end position="128"/>
    </location>
</feature>
<sequence>MFRSAQLGSASAEELQSIGVSTVIDLRTDVERNSRPSAVPPGARIVVADVFVNQQRSTAAQFAQALQDPVFAAEFFTSGSAEREVQSAYRLFVTEEGSQKAFRTIVETVANADGPVLFHCTAGKDRTGWAATVLLAIAGVPQQTLLDHYLSVIPATDELFQPIYQAAAERGLPREWLHPVLRVQPSFFQTAIDAIVQEFGGFQEYLRHGLDIDADTANAVRGVLLAGQK</sequence>
<name>A0A916UDU6_9ACTN</name>
<accession>A0A916UDU6</accession>
<dbReference type="InterPro" id="IPR029021">
    <property type="entry name" value="Prot-tyrosine_phosphatase-like"/>
</dbReference>